<reference evidence="1" key="1">
    <citation type="submission" date="2015-10" db="EMBL/GenBank/DDBJ databases">
        <authorList>
            <person name="Gilbert D.G."/>
        </authorList>
    </citation>
    <scope>NUCLEOTIDE SEQUENCE</scope>
    <source>
        <strain evidence="1">Phyl III-seqv23</strain>
    </source>
</reference>
<dbReference type="EMBL" id="LN899824">
    <property type="protein sequence ID" value="CUV29167.1"/>
    <property type="molecule type" value="Genomic_DNA"/>
</dbReference>
<gene>
    <name evidence="1" type="ORF">RUN1985_v1_290317</name>
</gene>
<protein>
    <submittedName>
        <fullName evidence="1">Uncharacterized protein</fullName>
    </submittedName>
</protein>
<sequence>MHRKSLFLRRVCNHRFEPWGLGLTHRYRYAKRAHCRFVTPRTDRFPIVLISRIGVRADLQPLINSGGLLE</sequence>
<evidence type="ECO:0000313" key="1">
    <source>
        <dbReference type="EMBL" id="CUV29167.1"/>
    </source>
</evidence>
<proteinExistence type="predicted"/>
<organism evidence="1">
    <name type="scientific">Ralstonia solanacearum</name>
    <name type="common">Pseudomonas solanacearum</name>
    <dbReference type="NCBI Taxonomy" id="305"/>
    <lineage>
        <taxon>Bacteria</taxon>
        <taxon>Pseudomonadati</taxon>
        <taxon>Pseudomonadota</taxon>
        <taxon>Betaproteobacteria</taxon>
        <taxon>Burkholderiales</taxon>
        <taxon>Burkholderiaceae</taxon>
        <taxon>Ralstonia</taxon>
        <taxon>Ralstonia solanacearum species complex</taxon>
    </lineage>
</organism>
<name>A0A0S4V467_RALSL</name>
<accession>A0A0S4V467</accession>
<dbReference type="AlphaFoldDB" id="A0A0S4V467"/>